<dbReference type="EMBL" id="GBXM01002682">
    <property type="protein sequence ID" value="JAI05896.1"/>
    <property type="molecule type" value="Transcribed_RNA"/>
</dbReference>
<dbReference type="AlphaFoldDB" id="A0A0E9XVL4"/>
<protein>
    <submittedName>
        <fullName evidence="1">Uncharacterized protein</fullName>
    </submittedName>
</protein>
<name>A0A0E9XVL4_ANGAN</name>
<reference evidence="1" key="1">
    <citation type="submission" date="2014-11" db="EMBL/GenBank/DDBJ databases">
        <authorList>
            <person name="Amaro Gonzalez C."/>
        </authorList>
    </citation>
    <scope>NUCLEOTIDE SEQUENCE</scope>
</reference>
<accession>A0A0E9XVL4</accession>
<proteinExistence type="predicted"/>
<reference evidence="1" key="2">
    <citation type="journal article" date="2015" name="Fish Shellfish Immunol.">
        <title>Early steps in the European eel (Anguilla anguilla)-Vibrio vulnificus interaction in the gills: Role of the RtxA13 toxin.</title>
        <authorList>
            <person name="Callol A."/>
            <person name="Pajuelo D."/>
            <person name="Ebbesson L."/>
            <person name="Teles M."/>
            <person name="MacKenzie S."/>
            <person name="Amaro C."/>
        </authorList>
    </citation>
    <scope>NUCLEOTIDE SEQUENCE</scope>
</reference>
<organism evidence="1">
    <name type="scientific">Anguilla anguilla</name>
    <name type="common">European freshwater eel</name>
    <name type="synonym">Muraena anguilla</name>
    <dbReference type="NCBI Taxonomy" id="7936"/>
    <lineage>
        <taxon>Eukaryota</taxon>
        <taxon>Metazoa</taxon>
        <taxon>Chordata</taxon>
        <taxon>Craniata</taxon>
        <taxon>Vertebrata</taxon>
        <taxon>Euteleostomi</taxon>
        <taxon>Actinopterygii</taxon>
        <taxon>Neopterygii</taxon>
        <taxon>Teleostei</taxon>
        <taxon>Anguilliformes</taxon>
        <taxon>Anguillidae</taxon>
        <taxon>Anguilla</taxon>
    </lineage>
</organism>
<sequence>MGEIKLITGIPQRCNRSRRDIKIYYCNGDMKVDILWLQRLAQVMQSRRASYKKHK</sequence>
<evidence type="ECO:0000313" key="1">
    <source>
        <dbReference type="EMBL" id="JAI05896.1"/>
    </source>
</evidence>